<feature type="compositionally biased region" description="Polar residues" evidence="1">
    <location>
        <begin position="1"/>
        <end position="42"/>
    </location>
</feature>
<comment type="caution">
    <text evidence="2">The sequence shown here is derived from an EMBL/GenBank/DDBJ whole genome shotgun (WGS) entry which is preliminary data.</text>
</comment>
<dbReference type="Proteomes" id="UP000238479">
    <property type="component" value="Chromosome 5"/>
</dbReference>
<gene>
    <name evidence="2" type="ORF">RchiOBHm_Chr5g0075831</name>
</gene>
<dbReference type="OMA" id="SPHEYDS"/>
<accession>A0A2P6QLK3</accession>
<feature type="region of interest" description="Disordered" evidence="1">
    <location>
        <begin position="1"/>
        <end position="93"/>
    </location>
</feature>
<name>A0A2P6QLK3_ROSCH</name>
<sequence length="147" mass="15950">MQPQVTNQGQLLSENIQSNIPPAGVQNSAGLSSALTPTSGPGLSSVLAPTPALNTSALLSAPPPPRAPGRNIPASLSSALHSPHEYDSHLQQQTSDQHQKLSMYKNMLERLITFLHYSKTDISLGLKEKLVSYEKQIINFINTNRLR</sequence>
<organism evidence="2 3">
    <name type="scientific">Rosa chinensis</name>
    <name type="common">China rose</name>
    <dbReference type="NCBI Taxonomy" id="74649"/>
    <lineage>
        <taxon>Eukaryota</taxon>
        <taxon>Viridiplantae</taxon>
        <taxon>Streptophyta</taxon>
        <taxon>Embryophyta</taxon>
        <taxon>Tracheophyta</taxon>
        <taxon>Spermatophyta</taxon>
        <taxon>Magnoliopsida</taxon>
        <taxon>eudicotyledons</taxon>
        <taxon>Gunneridae</taxon>
        <taxon>Pentapetalae</taxon>
        <taxon>rosids</taxon>
        <taxon>fabids</taxon>
        <taxon>Rosales</taxon>
        <taxon>Rosaceae</taxon>
        <taxon>Rosoideae</taxon>
        <taxon>Rosoideae incertae sedis</taxon>
        <taxon>Rosa</taxon>
    </lineage>
</organism>
<dbReference type="STRING" id="74649.A0A2P6QLK3"/>
<reference evidence="2 3" key="1">
    <citation type="journal article" date="2018" name="Nat. Genet.">
        <title>The Rosa genome provides new insights in the design of modern roses.</title>
        <authorList>
            <person name="Bendahmane M."/>
        </authorList>
    </citation>
    <scope>NUCLEOTIDE SEQUENCE [LARGE SCALE GENOMIC DNA]</scope>
    <source>
        <strain evidence="3">cv. Old Blush</strain>
    </source>
</reference>
<dbReference type="Gramene" id="PRQ35053">
    <property type="protein sequence ID" value="PRQ35053"/>
    <property type="gene ID" value="RchiOBHm_Chr5g0075831"/>
</dbReference>
<dbReference type="EMBL" id="PDCK01000043">
    <property type="protein sequence ID" value="PRQ35053.1"/>
    <property type="molecule type" value="Genomic_DNA"/>
</dbReference>
<proteinExistence type="predicted"/>
<evidence type="ECO:0000313" key="2">
    <source>
        <dbReference type="EMBL" id="PRQ35053.1"/>
    </source>
</evidence>
<evidence type="ECO:0000313" key="3">
    <source>
        <dbReference type="Proteomes" id="UP000238479"/>
    </source>
</evidence>
<keyword evidence="3" id="KW-1185">Reference proteome</keyword>
<feature type="compositionally biased region" description="Low complexity" evidence="1">
    <location>
        <begin position="50"/>
        <end position="60"/>
    </location>
</feature>
<protein>
    <submittedName>
        <fullName evidence="2">Uncharacterized protein</fullName>
    </submittedName>
</protein>
<dbReference type="AlphaFoldDB" id="A0A2P6QLK3"/>
<evidence type="ECO:0000256" key="1">
    <source>
        <dbReference type="SAM" id="MobiDB-lite"/>
    </source>
</evidence>